<evidence type="ECO:0000313" key="3">
    <source>
        <dbReference type="Proteomes" id="UP000198885"/>
    </source>
</evidence>
<dbReference type="AlphaFoldDB" id="A0A1H9WK37"/>
<protein>
    <submittedName>
        <fullName evidence="2">Uncharacterized protein</fullName>
    </submittedName>
</protein>
<keyword evidence="1" id="KW-1133">Transmembrane helix</keyword>
<dbReference type="STRING" id="641238.SAMN04490244_11167"/>
<dbReference type="EMBL" id="FOGU01000011">
    <property type="protein sequence ID" value="SES34258.1"/>
    <property type="molecule type" value="Genomic_DNA"/>
</dbReference>
<proteinExistence type="predicted"/>
<name>A0A1H9WK37_9RHOB</name>
<dbReference type="Proteomes" id="UP000198885">
    <property type="component" value="Unassembled WGS sequence"/>
</dbReference>
<dbReference type="RefSeq" id="WP_177190499.1">
    <property type="nucleotide sequence ID" value="NZ_CBDDGO010000004.1"/>
</dbReference>
<gene>
    <name evidence="2" type="ORF">SAMN04490244_11167</name>
</gene>
<reference evidence="2 3" key="1">
    <citation type="submission" date="2016-10" db="EMBL/GenBank/DDBJ databases">
        <authorList>
            <person name="de Groot N.N."/>
        </authorList>
    </citation>
    <scope>NUCLEOTIDE SEQUENCE [LARGE SCALE GENOMIC DNA]</scope>
    <source>
        <strain evidence="2 3">DSM 23042</strain>
    </source>
</reference>
<evidence type="ECO:0000313" key="2">
    <source>
        <dbReference type="EMBL" id="SES34258.1"/>
    </source>
</evidence>
<sequence length="52" mass="5504">MTDDTDTPTTADEQRVAREKANKLVALLLVGVSVVFLIGAIGVGLLVLYGPY</sequence>
<keyword evidence="1" id="KW-0472">Membrane</keyword>
<evidence type="ECO:0000256" key="1">
    <source>
        <dbReference type="SAM" id="Phobius"/>
    </source>
</evidence>
<keyword evidence="1" id="KW-0812">Transmembrane</keyword>
<keyword evidence="3" id="KW-1185">Reference proteome</keyword>
<feature type="transmembrane region" description="Helical" evidence="1">
    <location>
        <begin position="24"/>
        <end position="49"/>
    </location>
</feature>
<organism evidence="2 3">
    <name type="scientific">Tranquillimonas rosea</name>
    <dbReference type="NCBI Taxonomy" id="641238"/>
    <lineage>
        <taxon>Bacteria</taxon>
        <taxon>Pseudomonadati</taxon>
        <taxon>Pseudomonadota</taxon>
        <taxon>Alphaproteobacteria</taxon>
        <taxon>Rhodobacterales</taxon>
        <taxon>Roseobacteraceae</taxon>
        <taxon>Tranquillimonas</taxon>
    </lineage>
</organism>
<accession>A0A1H9WK37</accession>